<evidence type="ECO:0000313" key="3">
    <source>
        <dbReference type="EMBL" id="WCR02549.1"/>
    </source>
</evidence>
<dbReference type="Proteomes" id="UP000186216">
    <property type="component" value="Unassembled WGS sequence"/>
</dbReference>
<dbReference type="InterPro" id="IPR001509">
    <property type="entry name" value="Epimerase_deHydtase"/>
</dbReference>
<dbReference type="Proteomes" id="UP001215549">
    <property type="component" value="Chromosome"/>
</dbReference>
<dbReference type="PANTHER" id="PTHR48079">
    <property type="entry name" value="PROTEIN YEEZ"/>
    <property type="match status" value="1"/>
</dbReference>
<feature type="domain" description="NAD-dependent epimerase/dehydratase" evidence="1">
    <location>
        <begin position="3"/>
        <end position="203"/>
    </location>
</feature>
<dbReference type="InterPro" id="IPR051783">
    <property type="entry name" value="NAD(P)-dependent_oxidoreduct"/>
</dbReference>
<dbReference type="CDD" id="cd08946">
    <property type="entry name" value="SDR_e"/>
    <property type="match status" value="1"/>
</dbReference>
<dbReference type="Gene3D" id="3.40.50.720">
    <property type="entry name" value="NAD(P)-binding Rossmann-like Domain"/>
    <property type="match status" value="1"/>
</dbReference>
<evidence type="ECO:0000313" key="4">
    <source>
        <dbReference type="Proteomes" id="UP000186216"/>
    </source>
</evidence>
<dbReference type="RefSeq" id="WP_076524878.1">
    <property type="nucleotide sequence ID" value="NZ_CP067140.1"/>
</dbReference>
<evidence type="ECO:0000313" key="2">
    <source>
        <dbReference type="EMBL" id="SIS77239.1"/>
    </source>
</evidence>
<dbReference type="AlphaFoldDB" id="A0AA45W3Q8"/>
<dbReference type="Pfam" id="PF01370">
    <property type="entry name" value="Epimerase"/>
    <property type="match status" value="1"/>
</dbReference>
<sequence length="274" mass="29432">MRIVLTGASGVVGGFALHAARAAGHDVTILDRRNGYTLGDTPDLSGHHALIHCAFSHQPGRYRGGEGDDPEGFRRTNLEGSIRLFDAAADSGVKRILFLSSRAVYDGHPPDIELTDDLPASPANLYGEVKARAEDHMHSLDLHGTAIRATGIYGPGPAHKWRELFTDYLTGKTIAPRVSTELHGDDLAHAMLLLLDQDAPPPSVNASDLILDRHDLLAEVQRLTGSDSPLPPRADANALRVMRCDRLAAIGWRPGGIGMLRASLPAMLDPAPHL</sequence>
<reference evidence="2 4" key="1">
    <citation type="submission" date="2017-01" db="EMBL/GenBank/DDBJ databases">
        <authorList>
            <person name="Varghese N."/>
            <person name="Submissions S."/>
        </authorList>
    </citation>
    <scope>NUCLEOTIDE SEQUENCE [LARGE SCALE GENOMIC DNA]</scope>
    <source>
        <strain evidence="2 4">DSM 18447</strain>
    </source>
</reference>
<evidence type="ECO:0000313" key="5">
    <source>
        <dbReference type="Proteomes" id="UP001215549"/>
    </source>
</evidence>
<dbReference type="EMBL" id="CP067140">
    <property type="protein sequence ID" value="WCR02549.1"/>
    <property type="molecule type" value="Genomic_DNA"/>
</dbReference>
<proteinExistence type="predicted"/>
<keyword evidence="5" id="KW-1185">Reference proteome</keyword>
<dbReference type="SUPFAM" id="SSF51735">
    <property type="entry name" value="NAD(P)-binding Rossmann-fold domains"/>
    <property type="match status" value="1"/>
</dbReference>
<accession>A0AA45W3Q8</accession>
<reference evidence="3 5" key="2">
    <citation type="submission" date="2021-01" db="EMBL/GenBank/DDBJ databases">
        <title>Biogeographic distribution of Paracoccus.</title>
        <authorList>
            <person name="Hollensteiner J."/>
            <person name="Leineberger J."/>
            <person name="Brinkhoff T."/>
            <person name="Daniel R."/>
        </authorList>
    </citation>
    <scope>NUCLEOTIDE SEQUENCE [LARGE SCALE GENOMIC DNA]</scope>
    <source>
        <strain evidence="3 5">DSM 18447</strain>
    </source>
</reference>
<name>A0AA45W3Q8_9RHOB</name>
<organism evidence="2 4">
    <name type="scientific">Paracoccus saliphilus</name>
    <dbReference type="NCBI Taxonomy" id="405559"/>
    <lineage>
        <taxon>Bacteria</taxon>
        <taxon>Pseudomonadati</taxon>
        <taxon>Pseudomonadota</taxon>
        <taxon>Alphaproteobacteria</taxon>
        <taxon>Rhodobacterales</taxon>
        <taxon>Paracoccaceae</taxon>
        <taxon>Paracoccus</taxon>
    </lineage>
</organism>
<dbReference type="EMBL" id="FTOU01000004">
    <property type="protein sequence ID" value="SIS77239.1"/>
    <property type="molecule type" value="Genomic_DNA"/>
</dbReference>
<gene>
    <name evidence="3" type="ORF">JHX88_17035</name>
    <name evidence="2" type="ORF">SAMN05421772_104181</name>
</gene>
<protein>
    <submittedName>
        <fullName evidence="3">NAD(P)-dependent oxidoreductase</fullName>
    </submittedName>
    <submittedName>
        <fullName evidence="2">Nucleoside-diphosphate-sugar epimerase</fullName>
    </submittedName>
</protein>
<dbReference type="GO" id="GO:0004029">
    <property type="term" value="F:aldehyde dehydrogenase (NAD+) activity"/>
    <property type="evidence" value="ECO:0007669"/>
    <property type="project" value="TreeGrafter"/>
</dbReference>
<dbReference type="GO" id="GO:0005737">
    <property type="term" value="C:cytoplasm"/>
    <property type="evidence" value="ECO:0007669"/>
    <property type="project" value="TreeGrafter"/>
</dbReference>
<evidence type="ECO:0000259" key="1">
    <source>
        <dbReference type="Pfam" id="PF01370"/>
    </source>
</evidence>
<dbReference type="InterPro" id="IPR036291">
    <property type="entry name" value="NAD(P)-bd_dom_sf"/>
</dbReference>
<dbReference type="PANTHER" id="PTHR48079:SF6">
    <property type="entry name" value="NAD(P)-BINDING DOMAIN-CONTAINING PROTEIN-RELATED"/>
    <property type="match status" value="1"/>
</dbReference>